<reference evidence="3 6" key="2">
    <citation type="submission" date="2020-07" db="EMBL/GenBank/DDBJ databases">
        <title>Sequencing the genomes of 1000 actinobacteria strains.</title>
        <authorList>
            <person name="Klenk H.-P."/>
        </authorList>
    </citation>
    <scope>NUCLEOTIDE SEQUENCE [LARGE SCALE GENOMIC DNA]</scope>
    <source>
        <strain evidence="3 6">DSM 23870</strain>
    </source>
</reference>
<dbReference type="AlphaFoldDB" id="A0A4Q2M7S9"/>
<evidence type="ECO:0000313" key="6">
    <source>
        <dbReference type="Proteomes" id="UP000581087"/>
    </source>
</evidence>
<evidence type="ECO:0000313" key="5">
    <source>
        <dbReference type="Proteomes" id="UP000292686"/>
    </source>
</evidence>
<dbReference type="InterPro" id="IPR036661">
    <property type="entry name" value="Luciferase-like_sf"/>
</dbReference>
<dbReference type="EMBL" id="JACCBI010000001">
    <property type="protein sequence ID" value="NYD67754.1"/>
    <property type="molecule type" value="Genomic_DNA"/>
</dbReference>
<dbReference type="InterPro" id="IPR011251">
    <property type="entry name" value="Luciferase-like_dom"/>
</dbReference>
<evidence type="ECO:0000313" key="4">
    <source>
        <dbReference type="EMBL" id="RXZ88058.1"/>
    </source>
</evidence>
<name>A0A4Q2M7S9_9MICO</name>
<evidence type="ECO:0000313" key="3">
    <source>
        <dbReference type="EMBL" id="NYD67754.1"/>
    </source>
</evidence>
<sequence length="326" mass="34672">MNSPAPRSSTRAVGVMLPRDLAADRVIEFARRADALGFDELWVVEDLGFRGGVAQASAVLAATERIRVGIGILPAAARNAAFAAMEINTLAELFPGRVDVGIGHGMPVWMRQLAAWPASPLTMLREQFDAIRGLLAGEHVETEGRYVTVRDVHLESPAPVTPPLLAGVRGVKSLAVSGEVADGTVLAEPVTPEYIAAARAAIGTEGTGTPHRIVAFNIGSVDDDAAAARDLARPGLEWIGEPDWEPHIAPLPYADEFRAFRAAAESREAFVRDLPDEWVDELAVVGTPDDARARLSELHDAGAHSVVLLPVGADRFAALESLARVL</sequence>
<feature type="domain" description="Luciferase-like" evidence="2">
    <location>
        <begin position="22"/>
        <end position="304"/>
    </location>
</feature>
<dbReference type="PANTHER" id="PTHR43244:SF1">
    <property type="entry name" value="5,10-METHYLENETETRAHYDROMETHANOPTERIN REDUCTASE"/>
    <property type="match status" value="1"/>
</dbReference>
<dbReference type="RefSeq" id="WP_129172321.1">
    <property type="nucleotide sequence ID" value="NZ_JACCBI010000001.1"/>
</dbReference>
<evidence type="ECO:0000256" key="1">
    <source>
        <dbReference type="ARBA" id="ARBA00023002"/>
    </source>
</evidence>
<protein>
    <submittedName>
        <fullName evidence="3">Alkanesulfonate monooxygenase SsuD/methylene tetrahydromethanopterin reductase-like flavin-dependent oxidoreductase (Luciferase family)</fullName>
    </submittedName>
    <submittedName>
        <fullName evidence="4">LLM class flavin-dependent oxidoreductase</fullName>
    </submittedName>
</protein>
<accession>A0A4Q2M7S9</accession>
<dbReference type="GO" id="GO:0004497">
    <property type="term" value="F:monooxygenase activity"/>
    <property type="evidence" value="ECO:0007669"/>
    <property type="project" value="UniProtKB-KW"/>
</dbReference>
<dbReference type="OrthoDB" id="675245at2"/>
<reference evidence="4 5" key="1">
    <citation type="submission" date="2019-01" db="EMBL/GenBank/DDBJ databases">
        <title>Agromyces.</title>
        <authorList>
            <person name="Li J."/>
        </authorList>
    </citation>
    <scope>NUCLEOTIDE SEQUENCE [LARGE SCALE GENOMIC DNA]</scope>
    <source>
        <strain evidence="4 5">DSM 23870</strain>
    </source>
</reference>
<dbReference type="PANTHER" id="PTHR43244">
    <property type="match status" value="1"/>
</dbReference>
<dbReference type="Pfam" id="PF00296">
    <property type="entry name" value="Bac_luciferase"/>
    <property type="match status" value="1"/>
</dbReference>
<evidence type="ECO:0000259" key="2">
    <source>
        <dbReference type="Pfam" id="PF00296"/>
    </source>
</evidence>
<dbReference type="Proteomes" id="UP000581087">
    <property type="component" value="Unassembled WGS sequence"/>
</dbReference>
<proteinExistence type="predicted"/>
<dbReference type="Proteomes" id="UP000292686">
    <property type="component" value="Unassembled WGS sequence"/>
</dbReference>
<comment type="caution">
    <text evidence="4">The sequence shown here is derived from an EMBL/GenBank/DDBJ whole genome shotgun (WGS) entry which is preliminary data.</text>
</comment>
<dbReference type="InterPro" id="IPR050564">
    <property type="entry name" value="F420-G6PD/mer"/>
</dbReference>
<dbReference type="GO" id="GO:0016705">
    <property type="term" value="F:oxidoreductase activity, acting on paired donors, with incorporation or reduction of molecular oxygen"/>
    <property type="evidence" value="ECO:0007669"/>
    <property type="project" value="InterPro"/>
</dbReference>
<gene>
    <name evidence="3" type="ORF">BJ972_002273</name>
    <name evidence="4" type="ORF">ESP50_02400</name>
</gene>
<keyword evidence="5" id="KW-1185">Reference proteome</keyword>
<keyword evidence="1" id="KW-0560">Oxidoreductase</keyword>
<dbReference type="SUPFAM" id="SSF51679">
    <property type="entry name" value="Bacterial luciferase-like"/>
    <property type="match status" value="1"/>
</dbReference>
<dbReference type="EMBL" id="SDPM01000001">
    <property type="protein sequence ID" value="RXZ88058.1"/>
    <property type="molecule type" value="Genomic_DNA"/>
</dbReference>
<dbReference type="Gene3D" id="3.20.20.30">
    <property type="entry name" value="Luciferase-like domain"/>
    <property type="match status" value="1"/>
</dbReference>
<keyword evidence="3" id="KW-0503">Monooxygenase</keyword>
<organism evidence="4 5">
    <name type="scientific">Agromyces atrinae</name>
    <dbReference type="NCBI Taxonomy" id="592376"/>
    <lineage>
        <taxon>Bacteria</taxon>
        <taxon>Bacillati</taxon>
        <taxon>Actinomycetota</taxon>
        <taxon>Actinomycetes</taxon>
        <taxon>Micrococcales</taxon>
        <taxon>Microbacteriaceae</taxon>
        <taxon>Agromyces</taxon>
    </lineage>
</organism>